<protein>
    <recommendedName>
        <fullName evidence="2">Acyltransferase</fullName>
    </recommendedName>
</protein>
<dbReference type="PANTHER" id="PTHR23416:SF78">
    <property type="entry name" value="LIPOPOLYSACCHARIDE BIOSYNTHESIS O-ACETYL TRANSFERASE WBBJ-RELATED"/>
    <property type="match status" value="1"/>
</dbReference>
<name>A0A6S6SSV2_9BACT</name>
<reference evidence="1" key="1">
    <citation type="submission" date="2020-01" db="EMBL/GenBank/DDBJ databases">
        <authorList>
            <person name="Meier V. D."/>
            <person name="Meier V D."/>
        </authorList>
    </citation>
    <scope>NUCLEOTIDE SEQUENCE</scope>
    <source>
        <strain evidence="1">HLG_WM_MAG_05</strain>
    </source>
</reference>
<sequence>MINILHLFFLKLKFRKKIKIGKNIKLSIFVKINITEQGLLVIEDNSIIKSDVEIRVHKNAKVFLNKNIKLDNGVRIIASNNATVNIGDRTKIGYFTVINAGDSLSIGRNCLISGFVYLQTSMHKHRQGMNIQDQGFDHSPIIMGDDVWLGTHVVIMPGIKILNGSIVGSNSVVTKNIDKNTIVAGIPATYLKTRT</sequence>
<gene>
    <name evidence="1" type="ORF">HELGO_WM4214</name>
</gene>
<dbReference type="CDD" id="cd04647">
    <property type="entry name" value="LbH_MAT_like"/>
    <property type="match status" value="1"/>
</dbReference>
<organism evidence="1">
    <name type="scientific">uncultured Sulfurovum sp</name>
    <dbReference type="NCBI Taxonomy" id="269237"/>
    <lineage>
        <taxon>Bacteria</taxon>
        <taxon>Pseudomonadati</taxon>
        <taxon>Campylobacterota</taxon>
        <taxon>Epsilonproteobacteria</taxon>
        <taxon>Campylobacterales</taxon>
        <taxon>Sulfurovaceae</taxon>
        <taxon>Sulfurovum</taxon>
        <taxon>environmental samples</taxon>
    </lineage>
</organism>
<proteinExistence type="predicted"/>
<dbReference type="InterPro" id="IPR011004">
    <property type="entry name" value="Trimer_LpxA-like_sf"/>
</dbReference>
<evidence type="ECO:0008006" key="2">
    <source>
        <dbReference type="Google" id="ProtNLM"/>
    </source>
</evidence>
<dbReference type="AlphaFoldDB" id="A0A6S6SSV2"/>
<dbReference type="InterPro" id="IPR001451">
    <property type="entry name" value="Hexapep"/>
</dbReference>
<evidence type="ECO:0000313" key="1">
    <source>
        <dbReference type="EMBL" id="CAA6813609.1"/>
    </source>
</evidence>
<dbReference type="EMBL" id="CACVAU010000042">
    <property type="protein sequence ID" value="CAA6813609.1"/>
    <property type="molecule type" value="Genomic_DNA"/>
</dbReference>
<dbReference type="Gene3D" id="2.160.10.10">
    <property type="entry name" value="Hexapeptide repeat proteins"/>
    <property type="match status" value="1"/>
</dbReference>
<accession>A0A6S6SSV2</accession>
<dbReference type="InterPro" id="IPR051159">
    <property type="entry name" value="Hexapeptide_acetyltransf"/>
</dbReference>
<dbReference type="SUPFAM" id="SSF51161">
    <property type="entry name" value="Trimeric LpxA-like enzymes"/>
    <property type="match status" value="1"/>
</dbReference>
<dbReference type="PANTHER" id="PTHR23416">
    <property type="entry name" value="SIALIC ACID SYNTHASE-RELATED"/>
    <property type="match status" value="1"/>
</dbReference>
<dbReference type="Pfam" id="PF00132">
    <property type="entry name" value="Hexapep"/>
    <property type="match status" value="1"/>
</dbReference>